<evidence type="ECO:0000313" key="3">
    <source>
        <dbReference type="Proteomes" id="UP000591131"/>
    </source>
</evidence>
<accession>A0A7J6MP75</accession>
<dbReference type="AlphaFoldDB" id="A0A7J6MP75"/>
<evidence type="ECO:0000313" key="2">
    <source>
        <dbReference type="EMBL" id="KAF4673375.1"/>
    </source>
</evidence>
<gene>
    <name evidence="2" type="ORF">FOL47_010621</name>
</gene>
<keyword evidence="1" id="KW-0732">Signal</keyword>
<evidence type="ECO:0000256" key="1">
    <source>
        <dbReference type="SAM" id="SignalP"/>
    </source>
</evidence>
<comment type="caution">
    <text evidence="2">The sequence shown here is derived from an EMBL/GenBank/DDBJ whole genome shotgun (WGS) entry which is preliminary data.</text>
</comment>
<keyword evidence="3" id="KW-1185">Reference proteome</keyword>
<sequence>MRVGNAIKIIASLIVTGALDAPVPLTVHDKMEYNPVLLDRPTGSDAHRSRFLGRNEHQGLTDYPFYGRPHDPCEYNKINKTFEGSCSCRNGQELFVQYGDYYGLAVCTPISYVGTCPPADPDDKDTPPKHHPELGRGLLDCDDDHKCLQTGAGCFHYRTLFDSGAACMYQIF</sequence>
<feature type="signal peptide" evidence="1">
    <location>
        <begin position="1"/>
        <end position="20"/>
    </location>
</feature>
<reference evidence="2 3" key="1">
    <citation type="submission" date="2020-04" db="EMBL/GenBank/DDBJ databases">
        <title>Perkinsus chesapeaki whole genome sequence.</title>
        <authorList>
            <person name="Bogema D.R."/>
        </authorList>
    </citation>
    <scope>NUCLEOTIDE SEQUENCE [LARGE SCALE GENOMIC DNA]</scope>
    <source>
        <strain evidence="2">ATCC PRA-425</strain>
    </source>
</reference>
<protein>
    <submittedName>
        <fullName evidence="2">Uncharacterized protein</fullName>
    </submittedName>
</protein>
<name>A0A7J6MP75_PERCH</name>
<proteinExistence type="predicted"/>
<dbReference type="EMBL" id="JAAPAO010000084">
    <property type="protein sequence ID" value="KAF4673375.1"/>
    <property type="molecule type" value="Genomic_DNA"/>
</dbReference>
<feature type="chain" id="PRO_5029540370" evidence="1">
    <location>
        <begin position="21"/>
        <end position="172"/>
    </location>
</feature>
<dbReference type="Proteomes" id="UP000591131">
    <property type="component" value="Unassembled WGS sequence"/>
</dbReference>
<organism evidence="2 3">
    <name type="scientific">Perkinsus chesapeaki</name>
    <name type="common">Clam parasite</name>
    <name type="synonym">Perkinsus andrewsi</name>
    <dbReference type="NCBI Taxonomy" id="330153"/>
    <lineage>
        <taxon>Eukaryota</taxon>
        <taxon>Sar</taxon>
        <taxon>Alveolata</taxon>
        <taxon>Perkinsozoa</taxon>
        <taxon>Perkinsea</taxon>
        <taxon>Perkinsida</taxon>
        <taxon>Perkinsidae</taxon>
        <taxon>Perkinsus</taxon>
    </lineage>
</organism>